<accession>A0A7I8JC54</accession>
<dbReference type="Proteomes" id="UP000663760">
    <property type="component" value="Chromosome 10"/>
</dbReference>
<organism evidence="1">
    <name type="scientific">Spirodela intermedia</name>
    <name type="common">Intermediate duckweed</name>
    <dbReference type="NCBI Taxonomy" id="51605"/>
    <lineage>
        <taxon>Eukaryota</taxon>
        <taxon>Viridiplantae</taxon>
        <taxon>Streptophyta</taxon>
        <taxon>Embryophyta</taxon>
        <taxon>Tracheophyta</taxon>
        <taxon>Spermatophyta</taxon>
        <taxon>Magnoliopsida</taxon>
        <taxon>Liliopsida</taxon>
        <taxon>Araceae</taxon>
        <taxon>Lemnoideae</taxon>
        <taxon>Spirodela</taxon>
    </lineage>
</organism>
<reference evidence="1" key="1">
    <citation type="submission" date="2019-12" db="EMBL/GenBank/DDBJ databases">
        <authorList>
            <person name="Scholz U."/>
            <person name="Mascher M."/>
            <person name="Fiebig A."/>
        </authorList>
    </citation>
    <scope>NUCLEOTIDE SEQUENCE</scope>
</reference>
<evidence type="ECO:0000313" key="2">
    <source>
        <dbReference type="EMBL" id="CAA7403897.1"/>
    </source>
</evidence>
<evidence type="ECO:0000313" key="3">
    <source>
        <dbReference type="Proteomes" id="UP000663760"/>
    </source>
</evidence>
<name>A0A7I8JC54_SPIIN</name>
<dbReference type="EMBL" id="LR746273">
    <property type="protein sequence ID" value="CAA7403897.1"/>
    <property type="molecule type" value="Genomic_DNA"/>
</dbReference>
<keyword evidence="3" id="KW-1185">Reference proteome</keyword>
<evidence type="ECO:0000313" key="1">
    <source>
        <dbReference type="EMBL" id="CAA2627827.1"/>
    </source>
</evidence>
<protein>
    <submittedName>
        <fullName evidence="1">Uncharacterized protein</fullName>
    </submittedName>
</protein>
<sequence length="16" mass="1911">MTPIIIYVDFFSHKIS</sequence>
<dbReference type="EMBL" id="LR743597">
    <property type="protein sequence ID" value="CAA2627827.1"/>
    <property type="molecule type" value="Genomic_DNA"/>
</dbReference>
<dbReference type="AlphaFoldDB" id="A0A7I8JC54"/>
<proteinExistence type="predicted"/>
<gene>
    <name evidence="1" type="ORF">SI7747_10013476</name>
    <name evidence="2" type="ORF">SI8410_10014575</name>
</gene>